<evidence type="ECO:0000259" key="3">
    <source>
        <dbReference type="Pfam" id="PF00048"/>
    </source>
</evidence>
<dbReference type="Gene3D" id="2.40.50.40">
    <property type="match status" value="1"/>
</dbReference>
<feature type="non-terminal residue" evidence="4">
    <location>
        <position position="1"/>
    </location>
</feature>
<accession>A0A851NCS0</accession>
<dbReference type="Proteomes" id="UP000613066">
    <property type="component" value="Unassembled WGS sequence"/>
</dbReference>
<feature type="domain" description="Chemokine interleukin-8-like" evidence="3">
    <location>
        <begin position="30"/>
        <end position="60"/>
    </location>
</feature>
<evidence type="ECO:0000256" key="1">
    <source>
        <dbReference type="ARBA" id="ARBA00022514"/>
    </source>
</evidence>
<dbReference type="GO" id="GO:0008009">
    <property type="term" value="F:chemokine activity"/>
    <property type="evidence" value="ECO:0007669"/>
    <property type="project" value="InterPro"/>
</dbReference>
<keyword evidence="1" id="KW-0202">Cytokine</keyword>
<dbReference type="AlphaFoldDB" id="A0A851NCS0"/>
<keyword evidence="2" id="KW-0732">Signal</keyword>
<feature type="non-terminal residue" evidence="4">
    <location>
        <position position="61"/>
    </location>
</feature>
<dbReference type="EMBL" id="WBMW01001211">
    <property type="protein sequence ID" value="NXC40133.1"/>
    <property type="molecule type" value="Genomic_DNA"/>
</dbReference>
<feature type="chain" id="PRO_5032697858" evidence="2">
    <location>
        <begin position="23"/>
        <end position="61"/>
    </location>
</feature>
<dbReference type="Pfam" id="PF00048">
    <property type="entry name" value="IL8"/>
    <property type="match status" value="1"/>
</dbReference>
<evidence type="ECO:0000313" key="5">
    <source>
        <dbReference type="Proteomes" id="UP000613066"/>
    </source>
</evidence>
<proteinExistence type="predicted"/>
<reference evidence="4" key="1">
    <citation type="submission" date="2019-09" db="EMBL/GenBank/DDBJ databases">
        <title>Bird 10,000 Genomes (B10K) Project - Family phase.</title>
        <authorList>
            <person name="Zhang G."/>
        </authorList>
    </citation>
    <scope>NUCLEOTIDE SEQUENCE</scope>
    <source>
        <strain evidence="4">B10K-DU-001-08</strain>
        <tissue evidence="4">Muscle</tissue>
    </source>
</reference>
<dbReference type="OrthoDB" id="8934837at2759"/>
<feature type="signal peptide" evidence="2">
    <location>
        <begin position="1"/>
        <end position="22"/>
    </location>
</feature>
<dbReference type="InterPro" id="IPR001811">
    <property type="entry name" value="Chemokine_IL8-like_dom"/>
</dbReference>
<dbReference type="InterPro" id="IPR036048">
    <property type="entry name" value="Interleukin_8-like_sf"/>
</dbReference>
<dbReference type="SUPFAM" id="SSF54117">
    <property type="entry name" value="Interleukin 8-like chemokines"/>
    <property type="match status" value="1"/>
</dbReference>
<dbReference type="GO" id="GO:0006955">
    <property type="term" value="P:immune response"/>
    <property type="evidence" value="ECO:0007669"/>
    <property type="project" value="InterPro"/>
</dbReference>
<dbReference type="GO" id="GO:0005615">
    <property type="term" value="C:extracellular space"/>
    <property type="evidence" value="ECO:0007669"/>
    <property type="project" value="UniProtKB-KW"/>
</dbReference>
<name>A0A851NCS0_9GALL</name>
<evidence type="ECO:0000313" key="4">
    <source>
        <dbReference type="EMBL" id="NXC40133.1"/>
    </source>
</evidence>
<protein>
    <submittedName>
        <fullName evidence="4">CCL3 protein</fullName>
    </submittedName>
</protein>
<comment type="caution">
    <text evidence="4">The sequence shown here is derived from an EMBL/GenBank/DDBJ whole genome shotgun (WGS) entry which is preliminary data.</text>
</comment>
<keyword evidence="5" id="KW-1185">Reference proteome</keyword>
<evidence type="ECO:0000256" key="2">
    <source>
        <dbReference type="SAM" id="SignalP"/>
    </source>
</evidence>
<gene>
    <name evidence="4" type="primary">Ccl3_0</name>
    <name evidence="4" type="ORF">PENPIL_R00861</name>
</gene>
<sequence length="61" mass="6352">MKGSAAVLAALLLLALCSLAMAHLEGVPTSCCISYVRRPIPRNRIATVYTTSSSCANPGVM</sequence>
<organism evidence="4 5">
    <name type="scientific">Penelope pileata</name>
    <dbReference type="NCBI Taxonomy" id="1118817"/>
    <lineage>
        <taxon>Eukaryota</taxon>
        <taxon>Metazoa</taxon>
        <taxon>Chordata</taxon>
        <taxon>Craniata</taxon>
        <taxon>Vertebrata</taxon>
        <taxon>Euteleostomi</taxon>
        <taxon>Archelosauria</taxon>
        <taxon>Archosauria</taxon>
        <taxon>Dinosauria</taxon>
        <taxon>Saurischia</taxon>
        <taxon>Theropoda</taxon>
        <taxon>Coelurosauria</taxon>
        <taxon>Aves</taxon>
        <taxon>Neognathae</taxon>
        <taxon>Galloanserae</taxon>
        <taxon>Galliformes</taxon>
        <taxon>Cracidae</taxon>
        <taxon>Penelope</taxon>
    </lineage>
</organism>